<proteinExistence type="predicted"/>
<dbReference type="EMBL" id="MK770119">
    <property type="protein sequence ID" value="QCW23825.1"/>
    <property type="molecule type" value="Genomic_DNA"/>
</dbReference>
<keyword evidence="2" id="KW-1185">Reference proteome</keyword>
<gene>
    <name evidence="1" type="ORF">AAS21_gp087</name>
</gene>
<evidence type="ECO:0000313" key="2">
    <source>
        <dbReference type="Proteomes" id="UP000308921"/>
    </source>
</evidence>
<organism evidence="1 2">
    <name type="scientific">Pantoea phage vB_PagS_AAS21</name>
    <dbReference type="NCBI Taxonomy" id="2575261"/>
    <lineage>
        <taxon>Viruses</taxon>
        <taxon>Duplodnaviria</taxon>
        <taxon>Heunggongvirae</taxon>
        <taxon>Uroviricota</taxon>
        <taxon>Caudoviricetes</taxon>
        <taxon>Demerecviridae</taxon>
        <taxon>Keyvirus</taxon>
        <taxon>Keyvirus AAS21</taxon>
    </lineage>
</organism>
<sequence>MSFQQHSLGSFDEPKEVSRTYSWYNQYPRSPTNIKRRIHREYHAMLVREGLIRGG</sequence>
<name>A0A4Y5P1L0_9CAUD</name>
<accession>A0A4Y5P1L0</accession>
<dbReference type="Proteomes" id="UP000308921">
    <property type="component" value="Segment"/>
</dbReference>
<evidence type="ECO:0000313" key="1">
    <source>
        <dbReference type="EMBL" id="QCW23825.1"/>
    </source>
</evidence>
<protein>
    <submittedName>
        <fullName evidence="1">Uncharacterized protein</fullName>
    </submittedName>
</protein>
<reference evidence="1 2" key="1">
    <citation type="submission" date="2019-04" db="EMBL/GenBank/DDBJ databases">
        <title>Complete genome sequence of Pantoea bacteriophage vB_PagS_AAS21.</title>
        <authorList>
            <person name="Truncaite L."/>
            <person name="Simoliuniene M."/>
            <person name="Zajanckauskaite A."/>
            <person name="Meskys R."/>
            <person name="Simoliunas E."/>
        </authorList>
    </citation>
    <scope>NUCLEOTIDE SEQUENCE [LARGE SCALE GENOMIC DNA]</scope>
</reference>